<gene>
    <name evidence="2" type="ORF">S01H4_31776</name>
</gene>
<dbReference type="GO" id="GO:0005829">
    <property type="term" value="C:cytosol"/>
    <property type="evidence" value="ECO:0007669"/>
    <property type="project" value="TreeGrafter"/>
</dbReference>
<proteinExistence type="predicted"/>
<dbReference type="PANTHER" id="PTHR47396:SF1">
    <property type="entry name" value="ATP-DEPENDENT HELICASE IRC3-RELATED"/>
    <property type="match status" value="1"/>
</dbReference>
<evidence type="ECO:0000259" key="1">
    <source>
        <dbReference type="Pfam" id="PF04851"/>
    </source>
</evidence>
<dbReference type="Pfam" id="PF04851">
    <property type="entry name" value="ResIII"/>
    <property type="match status" value="1"/>
</dbReference>
<accession>X1BP96</accession>
<dbReference type="GO" id="GO:0003677">
    <property type="term" value="F:DNA binding"/>
    <property type="evidence" value="ECO:0007669"/>
    <property type="project" value="InterPro"/>
</dbReference>
<organism evidence="2">
    <name type="scientific">marine sediment metagenome</name>
    <dbReference type="NCBI Taxonomy" id="412755"/>
    <lineage>
        <taxon>unclassified sequences</taxon>
        <taxon>metagenomes</taxon>
        <taxon>ecological metagenomes</taxon>
    </lineage>
</organism>
<dbReference type="Gene3D" id="3.40.50.300">
    <property type="entry name" value="P-loop containing nucleotide triphosphate hydrolases"/>
    <property type="match status" value="1"/>
</dbReference>
<feature type="non-terminal residue" evidence="2">
    <location>
        <position position="208"/>
    </location>
</feature>
<evidence type="ECO:0000313" key="2">
    <source>
        <dbReference type="EMBL" id="GAG82987.1"/>
    </source>
</evidence>
<comment type="caution">
    <text evidence="2">The sequence shown here is derived from an EMBL/GenBank/DDBJ whole genome shotgun (WGS) entry which is preliminary data.</text>
</comment>
<dbReference type="InterPro" id="IPR006935">
    <property type="entry name" value="Helicase/UvrB_N"/>
</dbReference>
<sequence>MILYEVFDSLKEAHGLDYFTSRVSNEIVQNLIPKFKLREYQKEALGRFDFYLNGYHKRQFPAQLLFHMATGSGKTLIMAANILYLYALGYRNFIFFVNSTNIIEKTRYNFLNPLSYKYLFAQNIKFGVRQVDIKEVQNFEAVNPEEINIIFTTIQGLHLHLNNPRENSVTYEDFENKNVVFISDEAHHINALTKSRLNKGELEEKNSW</sequence>
<dbReference type="GO" id="GO:0016787">
    <property type="term" value="F:hydrolase activity"/>
    <property type="evidence" value="ECO:0007669"/>
    <property type="project" value="InterPro"/>
</dbReference>
<protein>
    <recommendedName>
        <fullName evidence="1">Helicase/UvrB N-terminal domain-containing protein</fullName>
    </recommendedName>
</protein>
<dbReference type="GO" id="GO:0005524">
    <property type="term" value="F:ATP binding"/>
    <property type="evidence" value="ECO:0007669"/>
    <property type="project" value="InterPro"/>
</dbReference>
<dbReference type="InterPro" id="IPR027417">
    <property type="entry name" value="P-loop_NTPase"/>
</dbReference>
<feature type="domain" description="Helicase/UvrB N-terminal" evidence="1">
    <location>
        <begin position="34"/>
        <end position="192"/>
    </location>
</feature>
<dbReference type="SUPFAM" id="SSF52540">
    <property type="entry name" value="P-loop containing nucleoside triphosphate hydrolases"/>
    <property type="match status" value="1"/>
</dbReference>
<dbReference type="InterPro" id="IPR050742">
    <property type="entry name" value="Helicase_Restrict-Modif_Enz"/>
</dbReference>
<dbReference type="AlphaFoldDB" id="X1BP96"/>
<name>X1BP96_9ZZZZ</name>
<dbReference type="PANTHER" id="PTHR47396">
    <property type="entry name" value="TYPE I RESTRICTION ENZYME ECOKI R PROTEIN"/>
    <property type="match status" value="1"/>
</dbReference>
<reference evidence="2" key="1">
    <citation type="journal article" date="2014" name="Front. Microbiol.">
        <title>High frequency of phylogenetically diverse reductive dehalogenase-homologous genes in deep subseafloor sedimentary metagenomes.</title>
        <authorList>
            <person name="Kawai M."/>
            <person name="Futagami T."/>
            <person name="Toyoda A."/>
            <person name="Takaki Y."/>
            <person name="Nishi S."/>
            <person name="Hori S."/>
            <person name="Arai W."/>
            <person name="Tsubouchi T."/>
            <person name="Morono Y."/>
            <person name="Uchiyama I."/>
            <person name="Ito T."/>
            <person name="Fujiyama A."/>
            <person name="Inagaki F."/>
            <person name="Takami H."/>
        </authorList>
    </citation>
    <scope>NUCLEOTIDE SEQUENCE</scope>
    <source>
        <strain evidence="2">Expedition CK06-06</strain>
    </source>
</reference>
<dbReference type="EMBL" id="BART01016538">
    <property type="protein sequence ID" value="GAG82987.1"/>
    <property type="molecule type" value="Genomic_DNA"/>
</dbReference>